<dbReference type="Proteomes" id="UP000054721">
    <property type="component" value="Unassembled WGS sequence"/>
</dbReference>
<keyword evidence="2" id="KW-1185">Reference proteome</keyword>
<dbReference type="EMBL" id="JYDW01000062">
    <property type="protein sequence ID" value="KRZ58140.1"/>
    <property type="molecule type" value="Genomic_DNA"/>
</dbReference>
<evidence type="ECO:0000313" key="2">
    <source>
        <dbReference type="Proteomes" id="UP000054721"/>
    </source>
</evidence>
<proteinExistence type="predicted"/>
<gene>
    <name evidence="1" type="ORF">T02_16345</name>
</gene>
<evidence type="ECO:0000313" key="1">
    <source>
        <dbReference type="EMBL" id="KRZ58140.1"/>
    </source>
</evidence>
<reference evidence="1 2" key="1">
    <citation type="submission" date="2015-05" db="EMBL/GenBank/DDBJ databases">
        <title>Evolution of Trichinella species and genotypes.</title>
        <authorList>
            <person name="Korhonen P.K."/>
            <person name="Edoardo P."/>
            <person name="Giuseppe L.R."/>
            <person name="Gasser R.B."/>
        </authorList>
    </citation>
    <scope>NUCLEOTIDE SEQUENCE [LARGE SCALE GENOMIC DNA]</scope>
    <source>
        <strain evidence="1">ISS10</strain>
    </source>
</reference>
<organism evidence="1 2">
    <name type="scientific">Trichinella nativa</name>
    <dbReference type="NCBI Taxonomy" id="6335"/>
    <lineage>
        <taxon>Eukaryota</taxon>
        <taxon>Metazoa</taxon>
        <taxon>Ecdysozoa</taxon>
        <taxon>Nematoda</taxon>
        <taxon>Enoplea</taxon>
        <taxon>Dorylaimia</taxon>
        <taxon>Trichinellida</taxon>
        <taxon>Trichinellidae</taxon>
        <taxon>Trichinella</taxon>
    </lineage>
</organism>
<comment type="caution">
    <text evidence="1">The sequence shown here is derived from an EMBL/GenBank/DDBJ whole genome shotgun (WGS) entry which is preliminary data.</text>
</comment>
<dbReference type="AlphaFoldDB" id="A0A0V1LFK7"/>
<protein>
    <submittedName>
        <fullName evidence="1">Uncharacterized protein</fullName>
    </submittedName>
</protein>
<accession>A0A0V1LFK7</accession>
<sequence length="68" mass="7716">MAITIEKSSIQMADCFGIRCWHLFVGNDKQIFFLLIFYRVERFDSCETLPNSASGIADACKQSQPPII</sequence>
<name>A0A0V1LFK7_9BILA</name>